<dbReference type="Proteomes" id="UP000196342">
    <property type="component" value="Unassembled WGS sequence"/>
</dbReference>
<protein>
    <submittedName>
        <fullName evidence="1">Uncharacterized protein</fullName>
    </submittedName>
</protein>
<proteinExistence type="predicted"/>
<dbReference type="EMBL" id="NHOO01000032">
    <property type="protein sequence ID" value="OVE45609.1"/>
    <property type="molecule type" value="Genomic_DNA"/>
</dbReference>
<organism evidence="1 2">
    <name type="scientific">Chromobacterium violaceum</name>
    <dbReference type="NCBI Taxonomy" id="536"/>
    <lineage>
        <taxon>Bacteria</taxon>
        <taxon>Pseudomonadati</taxon>
        <taxon>Pseudomonadota</taxon>
        <taxon>Betaproteobacteria</taxon>
        <taxon>Neisseriales</taxon>
        <taxon>Chromobacteriaceae</taxon>
        <taxon>Chromobacterium</taxon>
    </lineage>
</organism>
<evidence type="ECO:0000313" key="1">
    <source>
        <dbReference type="EMBL" id="OVE45609.1"/>
    </source>
</evidence>
<reference evidence="1 2" key="1">
    <citation type="submission" date="2017-05" db="EMBL/GenBank/DDBJ databases">
        <title>Chromobacterium violaceum GHPS1 isolated from Hydrocarbon polluted soil in French Guiana display an awesome secondary metabolite arsenal and a battery of drug and heavy-metal-resistance and detoxification of xenobiotics proteins.</title>
        <authorList>
            <person name="Belbahri L."/>
        </authorList>
    </citation>
    <scope>NUCLEOTIDE SEQUENCE [LARGE SCALE GENOMIC DNA]</scope>
    <source>
        <strain evidence="1 2">GHPS1</strain>
    </source>
</reference>
<gene>
    <name evidence="1" type="ORF">CBW21_22495</name>
</gene>
<evidence type="ECO:0000313" key="2">
    <source>
        <dbReference type="Proteomes" id="UP000196342"/>
    </source>
</evidence>
<name>A0A202B2C4_CHRVL</name>
<keyword evidence="2" id="KW-1185">Reference proteome</keyword>
<dbReference type="AlphaFoldDB" id="A0A202B2C4"/>
<comment type="caution">
    <text evidence="1">The sequence shown here is derived from an EMBL/GenBank/DDBJ whole genome shotgun (WGS) entry which is preliminary data.</text>
</comment>
<dbReference type="RefSeq" id="WP_087698919.1">
    <property type="nucleotide sequence ID" value="NZ_NHOO01000032.1"/>
</dbReference>
<accession>A0A202B2C4</accession>
<sequence length="113" mass="12958">MSLFLDTTNQMAQRYVDSVNDIHKIRPDLDRCDRIANDIASHGLETRTFYHPKNGLEIYIRHTDDEAVRRAVCAAAQIANMQPVYEPFRGRYLLLDADGNLPIAKPITIWSVE</sequence>